<dbReference type="Pfam" id="PF00096">
    <property type="entry name" value="zf-C2H2"/>
    <property type="match status" value="4"/>
</dbReference>
<feature type="domain" description="C2H2-type" evidence="12">
    <location>
        <begin position="521"/>
        <end position="549"/>
    </location>
</feature>
<dbReference type="GO" id="GO:0000122">
    <property type="term" value="P:negative regulation of transcription by RNA polymerase II"/>
    <property type="evidence" value="ECO:0007669"/>
    <property type="project" value="UniProtKB-ARBA"/>
</dbReference>
<feature type="compositionally biased region" description="Pro residues" evidence="11">
    <location>
        <begin position="1"/>
        <end position="10"/>
    </location>
</feature>
<keyword evidence="14" id="KW-1185">Reference proteome</keyword>
<feature type="region of interest" description="Disordered" evidence="11">
    <location>
        <begin position="1"/>
        <end position="23"/>
    </location>
</feature>
<evidence type="ECO:0000256" key="5">
    <source>
        <dbReference type="ARBA" id="ARBA00022833"/>
    </source>
</evidence>
<feature type="compositionally biased region" description="Low complexity" evidence="11">
    <location>
        <begin position="116"/>
        <end position="126"/>
    </location>
</feature>
<dbReference type="OMA" id="KFKYERR"/>
<feature type="domain" description="C2H2-type" evidence="12">
    <location>
        <begin position="437"/>
        <end position="464"/>
    </location>
</feature>
<keyword evidence="8" id="KW-0804">Transcription</keyword>
<dbReference type="PROSITE" id="PS00028">
    <property type="entry name" value="ZINC_FINGER_C2H2_1"/>
    <property type="match status" value="4"/>
</dbReference>
<name>A0A3B0J3Z5_DROGU</name>
<dbReference type="GO" id="GO:0000981">
    <property type="term" value="F:DNA-binding transcription factor activity, RNA polymerase II-specific"/>
    <property type="evidence" value="ECO:0007669"/>
    <property type="project" value="TreeGrafter"/>
</dbReference>
<proteinExistence type="predicted"/>
<dbReference type="GO" id="GO:0003002">
    <property type="term" value="P:regionalization"/>
    <property type="evidence" value="ECO:0007669"/>
    <property type="project" value="UniProtKB-ARBA"/>
</dbReference>
<keyword evidence="2" id="KW-0479">Metal-binding</keyword>
<dbReference type="FunFam" id="3.30.160.60:FF:002812">
    <property type="entry name" value="Neuroectoderm-expressed 2, isoform B"/>
    <property type="match status" value="1"/>
</dbReference>
<organism evidence="13 14">
    <name type="scientific">Drosophila guanche</name>
    <name type="common">Fruit fly</name>
    <dbReference type="NCBI Taxonomy" id="7266"/>
    <lineage>
        <taxon>Eukaryota</taxon>
        <taxon>Metazoa</taxon>
        <taxon>Ecdysozoa</taxon>
        <taxon>Arthropoda</taxon>
        <taxon>Hexapoda</taxon>
        <taxon>Insecta</taxon>
        <taxon>Pterygota</taxon>
        <taxon>Neoptera</taxon>
        <taxon>Endopterygota</taxon>
        <taxon>Diptera</taxon>
        <taxon>Brachycera</taxon>
        <taxon>Muscomorpha</taxon>
        <taxon>Ephydroidea</taxon>
        <taxon>Drosophilidae</taxon>
        <taxon>Drosophila</taxon>
        <taxon>Sophophora</taxon>
    </lineage>
</organism>
<dbReference type="FunFam" id="3.30.160.60:FF:000148">
    <property type="entry name" value="zinc finger protein Gfi-1"/>
    <property type="match status" value="1"/>
</dbReference>
<evidence type="ECO:0000256" key="6">
    <source>
        <dbReference type="ARBA" id="ARBA00023015"/>
    </source>
</evidence>
<feature type="compositionally biased region" description="Low complexity" evidence="11">
    <location>
        <begin position="367"/>
        <end position="407"/>
    </location>
</feature>
<evidence type="ECO:0000313" key="13">
    <source>
        <dbReference type="EMBL" id="SPP76454.1"/>
    </source>
</evidence>
<protein>
    <submittedName>
        <fullName evidence="13">Blast:Zinc finger protein sens</fullName>
    </submittedName>
</protein>
<dbReference type="OrthoDB" id="6155966at2759"/>
<feature type="region of interest" description="Disordered" evidence="11">
    <location>
        <begin position="107"/>
        <end position="189"/>
    </location>
</feature>
<dbReference type="PROSITE" id="PS50157">
    <property type="entry name" value="ZINC_FINGER_C2H2_2"/>
    <property type="match status" value="4"/>
</dbReference>
<keyword evidence="4 10" id="KW-0863">Zinc-finger</keyword>
<dbReference type="PANTHER" id="PTHR23235">
    <property type="entry name" value="KRUEPPEL-LIKE TRANSCRIPTION FACTOR"/>
    <property type="match status" value="1"/>
</dbReference>
<dbReference type="SMART" id="SM00355">
    <property type="entry name" value="ZnF_C2H2"/>
    <property type="match status" value="4"/>
</dbReference>
<feature type="region of interest" description="Disordered" evidence="11">
    <location>
        <begin position="537"/>
        <end position="556"/>
    </location>
</feature>
<gene>
    <name evidence="13" type="ORF">DGUA_6G006991</name>
</gene>
<feature type="compositionally biased region" description="Basic and acidic residues" evidence="11">
    <location>
        <begin position="542"/>
        <end position="554"/>
    </location>
</feature>
<dbReference type="STRING" id="7266.A0A3B0J3Z5"/>
<dbReference type="SUPFAM" id="SSF57667">
    <property type="entry name" value="beta-beta-alpha zinc fingers"/>
    <property type="match status" value="2"/>
</dbReference>
<evidence type="ECO:0000256" key="1">
    <source>
        <dbReference type="ARBA" id="ARBA00004123"/>
    </source>
</evidence>
<feature type="compositionally biased region" description="Basic and acidic residues" evidence="11">
    <location>
        <begin position="142"/>
        <end position="158"/>
    </location>
</feature>
<dbReference type="SUPFAM" id="SSF81995">
    <property type="entry name" value="beta-sandwich domain of Sec23/24"/>
    <property type="match status" value="1"/>
</dbReference>
<evidence type="ECO:0000256" key="2">
    <source>
        <dbReference type="ARBA" id="ARBA00022723"/>
    </source>
</evidence>
<dbReference type="EMBL" id="OUUW01000002">
    <property type="protein sequence ID" value="SPP76454.1"/>
    <property type="molecule type" value="Genomic_DNA"/>
</dbReference>
<evidence type="ECO:0000256" key="9">
    <source>
        <dbReference type="ARBA" id="ARBA00023242"/>
    </source>
</evidence>
<evidence type="ECO:0000259" key="12">
    <source>
        <dbReference type="PROSITE" id="PS50157"/>
    </source>
</evidence>
<dbReference type="GO" id="GO:0005634">
    <property type="term" value="C:nucleus"/>
    <property type="evidence" value="ECO:0007669"/>
    <property type="project" value="UniProtKB-SubCell"/>
</dbReference>
<evidence type="ECO:0000256" key="7">
    <source>
        <dbReference type="ARBA" id="ARBA00023125"/>
    </source>
</evidence>
<comment type="subcellular location">
    <subcellularLocation>
        <location evidence="1">Nucleus</location>
    </subcellularLocation>
</comment>
<feature type="region of interest" description="Disordered" evidence="11">
    <location>
        <begin position="365"/>
        <end position="429"/>
    </location>
</feature>
<feature type="compositionally biased region" description="Basic residues" evidence="11">
    <location>
        <begin position="159"/>
        <end position="172"/>
    </location>
</feature>
<evidence type="ECO:0000256" key="10">
    <source>
        <dbReference type="PROSITE-ProRule" id="PRU00042"/>
    </source>
</evidence>
<dbReference type="InterPro" id="IPR036236">
    <property type="entry name" value="Znf_C2H2_sf"/>
</dbReference>
<feature type="domain" description="C2H2-type" evidence="12">
    <location>
        <begin position="493"/>
        <end position="520"/>
    </location>
</feature>
<dbReference type="GO" id="GO:0000978">
    <property type="term" value="F:RNA polymerase II cis-regulatory region sequence-specific DNA binding"/>
    <property type="evidence" value="ECO:0007669"/>
    <property type="project" value="TreeGrafter"/>
</dbReference>
<evidence type="ECO:0000256" key="4">
    <source>
        <dbReference type="ARBA" id="ARBA00022771"/>
    </source>
</evidence>
<dbReference type="InterPro" id="IPR013087">
    <property type="entry name" value="Znf_C2H2_type"/>
</dbReference>
<feature type="compositionally biased region" description="Polar residues" evidence="11">
    <location>
        <begin position="211"/>
        <end position="228"/>
    </location>
</feature>
<dbReference type="Gene3D" id="3.30.160.60">
    <property type="entry name" value="Classic Zinc Finger"/>
    <property type="match status" value="4"/>
</dbReference>
<evidence type="ECO:0000313" key="14">
    <source>
        <dbReference type="Proteomes" id="UP000268350"/>
    </source>
</evidence>
<keyword evidence="7" id="KW-0238">DNA-binding</keyword>
<evidence type="ECO:0000256" key="11">
    <source>
        <dbReference type="SAM" id="MobiDB-lite"/>
    </source>
</evidence>
<keyword evidence="9" id="KW-0539">Nucleus</keyword>
<keyword evidence="6" id="KW-0805">Transcription regulation</keyword>
<dbReference type="Proteomes" id="UP000268350">
    <property type="component" value="Unassembled WGS sequence"/>
</dbReference>
<dbReference type="GO" id="GO:0009887">
    <property type="term" value="P:animal organ morphogenesis"/>
    <property type="evidence" value="ECO:0007669"/>
    <property type="project" value="UniProtKB-ARBA"/>
</dbReference>
<sequence length="568" mass="64135">MNHLSPPPSPHSQQPSPAGYAGPALDKQWMQRASAFNTVIASAAAQKLNGRDLPFLYNPLLYSSALLWPQFLLSSATALGTPLTPMTPKSPASIVLGQRDRDYALTPEKEQEVQHSTTNKTNSNNKELLQDQDEDMPLNLSTKERSKSEQSEHSEQEHYHHRHHHHHHHHHNSSSNSSRSSTSGGSLSDAEAVHPIAALNVTPPPLRAVNLKTTGTPQQQRQRSQGNIIWSPASMCERSARREQQSEYNEEDEPQVDPIVRKFKYERRSAASVSSLQSPISSLSAPQATAVQDMDFEVAQQQLYAHRSAFMAGLTGNNLELLTQHLKSQQQQQHIKDEAGSEQQDNRSAAALMGLVAAAEFGYMRNQHQQQQQQQQQQPQPQQQQQQQQQLQHHHQQQQQQQQQQHPDSTATDVARRSSSSSSYQGECEEKRSGRNFQCKQCGKSFKRSSTLSTHLLIHSDTRPYPCQYCGKRFHQKSDMKKHTYIHTGEKPHKCTVCLKAFSQSSNLITHMRKHTGYKPFGCGLCDQSFQRKVDLRRHRESRHEEAPPLDDLKPPALLKMEVSSSSC</sequence>
<keyword evidence="5" id="KW-0862">Zinc</keyword>
<dbReference type="PANTHER" id="PTHR23235:SF142">
    <property type="entry name" value="ZINC FINGER PROTEIN 384"/>
    <property type="match status" value="1"/>
</dbReference>
<evidence type="ECO:0000256" key="3">
    <source>
        <dbReference type="ARBA" id="ARBA00022737"/>
    </source>
</evidence>
<evidence type="ECO:0000256" key="8">
    <source>
        <dbReference type="ARBA" id="ARBA00023163"/>
    </source>
</evidence>
<dbReference type="AlphaFoldDB" id="A0A3B0J3Z5"/>
<accession>A0A3B0J3Z5</accession>
<dbReference type="FunFam" id="3.30.160.60:FF:000208">
    <property type="entry name" value="zinc finger protein Gfi-1b"/>
    <property type="match status" value="1"/>
</dbReference>
<dbReference type="FunFam" id="3.30.160.60:FF:000432">
    <property type="entry name" value="zinc finger protein Gfi-1b isoform X1"/>
    <property type="match status" value="1"/>
</dbReference>
<keyword evidence="3" id="KW-0677">Repeat</keyword>
<reference evidence="14" key="1">
    <citation type="submission" date="2018-01" db="EMBL/GenBank/DDBJ databases">
        <authorList>
            <person name="Alioto T."/>
            <person name="Alioto T."/>
        </authorList>
    </citation>
    <scope>NUCLEOTIDE SEQUENCE [LARGE SCALE GENOMIC DNA]</scope>
</reference>
<feature type="domain" description="C2H2-type" evidence="12">
    <location>
        <begin position="465"/>
        <end position="492"/>
    </location>
</feature>
<feature type="region of interest" description="Disordered" evidence="11">
    <location>
        <begin position="207"/>
        <end position="255"/>
    </location>
</feature>
<dbReference type="GO" id="GO:0008270">
    <property type="term" value="F:zinc ion binding"/>
    <property type="evidence" value="ECO:0007669"/>
    <property type="project" value="UniProtKB-KW"/>
</dbReference>